<proteinExistence type="predicted"/>
<dbReference type="InterPro" id="IPR025968">
    <property type="entry name" value="YwqJ_deaminase"/>
</dbReference>
<evidence type="ECO:0000313" key="4">
    <source>
        <dbReference type="Proteomes" id="UP000268829"/>
    </source>
</evidence>
<dbReference type="RefSeq" id="WP_122903011.1">
    <property type="nucleotide sequence ID" value="NZ_RHHS01000006.1"/>
</dbReference>
<dbReference type="Proteomes" id="UP000268829">
    <property type="component" value="Unassembled WGS sequence"/>
</dbReference>
<keyword evidence="4" id="KW-1185">Reference proteome</keyword>
<dbReference type="EMBL" id="RHHS01000006">
    <property type="protein sequence ID" value="RNB61504.1"/>
    <property type="molecule type" value="Genomic_DNA"/>
</dbReference>
<gene>
    <name evidence="3" type="ORF">EDM57_01500</name>
</gene>
<feature type="transmembrane region" description="Helical" evidence="2">
    <location>
        <begin position="522"/>
        <end position="543"/>
    </location>
</feature>
<keyword evidence="2" id="KW-0472">Membrane</keyword>
<feature type="transmembrane region" description="Helical" evidence="2">
    <location>
        <begin position="494"/>
        <end position="515"/>
    </location>
</feature>
<protein>
    <submittedName>
        <fullName evidence="3">Uncharacterized protein</fullName>
    </submittedName>
</protein>
<dbReference type="SUPFAM" id="SSF69279">
    <property type="entry name" value="Phage tail proteins"/>
    <property type="match status" value="1"/>
</dbReference>
<evidence type="ECO:0000313" key="3">
    <source>
        <dbReference type="EMBL" id="RNB61504.1"/>
    </source>
</evidence>
<reference evidence="3 4" key="1">
    <citation type="submission" date="2018-10" db="EMBL/GenBank/DDBJ databases">
        <title>Phylogenomics of Brevibacillus.</title>
        <authorList>
            <person name="Dunlap C."/>
        </authorList>
    </citation>
    <scope>NUCLEOTIDE SEQUENCE [LARGE SCALE GENOMIC DNA]</scope>
    <source>
        <strain evidence="3 4">DSM 100115</strain>
    </source>
</reference>
<organism evidence="3 4">
    <name type="scientific">Brevibacillus gelatini</name>
    <dbReference type="NCBI Taxonomy" id="1655277"/>
    <lineage>
        <taxon>Bacteria</taxon>
        <taxon>Bacillati</taxon>
        <taxon>Bacillota</taxon>
        <taxon>Bacilli</taxon>
        <taxon>Bacillales</taxon>
        <taxon>Paenibacillaceae</taxon>
        <taxon>Brevibacillus</taxon>
    </lineage>
</organism>
<dbReference type="AlphaFoldDB" id="A0A3M8BDK0"/>
<comment type="caution">
    <text evidence="3">The sequence shown here is derived from an EMBL/GenBank/DDBJ whole genome shotgun (WGS) entry which is preliminary data.</text>
</comment>
<dbReference type="OrthoDB" id="1878078at2"/>
<dbReference type="Gene3D" id="3.55.50.10">
    <property type="entry name" value="Baseplate protein-like domains"/>
    <property type="match status" value="1"/>
</dbReference>
<feature type="transmembrane region" description="Helical" evidence="2">
    <location>
        <begin position="634"/>
        <end position="652"/>
    </location>
</feature>
<keyword evidence="2" id="KW-0812">Transmembrane</keyword>
<feature type="transmembrane region" description="Helical" evidence="2">
    <location>
        <begin position="563"/>
        <end position="588"/>
    </location>
</feature>
<keyword evidence="2" id="KW-1133">Transmembrane helix</keyword>
<feature type="region of interest" description="Disordered" evidence="1">
    <location>
        <begin position="472"/>
        <end position="491"/>
    </location>
</feature>
<evidence type="ECO:0000256" key="2">
    <source>
        <dbReference type="SAM" id="Phobius"/>
    </source>
</evidence>
<evidence type="ECO:0000256" key="1">
    <source>
        <dbReference type="SAM" id="MobiDB-lite"/>
    </source>
</evidence>
<accession>A0A3M8BDK0</accession>
<dbReference type="Gene3D" id="2.30.110.50">
    <property type="match status" value="1"/>
</dbReference>
<feature type="transmembrane region" description="Helical" evidence="2">
    <location>
        <begin position="595"/>
        <end position="614"/>
    </location>
</feature>
<name>A0A3M8BDK0_9BACL</name>
<dbReference type="Pfam" id="PF14431">
    <property type="entry name" value="YwqJ-deaminase"/>
    <property type="match status" value="1"/>
</dbReference>
<sequence length="848" mass="92073">MTGYERIRVTAPYRIKRIEDVRMEWKPNEHAQLYLRGVVDDSETVNAVLQAASDDAIRLYDTDGESETTIFKGIVTSVQIAHRQGVYEIELEGHSGSFQLDVTKKRRSFQQADMTYPQLVQEIIKTYPGYNVNVSIGEGVQIGEPIIQYDETDWELLRRLASHFHGVLVSDIMEATPRFSFGLPQGKSYTLSDDVAYTASKDLLAYQKAGGDAAGLHDTDFFTYEIESGERYTIGDEIWFRNKRMVVSEVKARMERGLFVYTYRLSRIDGIRQERIHNPKLSGVSLEGKVLAVQGEQVKLHLEIDEQQSKETAYWFPFAPPTGNVMYCMPQVGTNASLYFPDATGKRAVVLGCVRKNGDSCAKTANPNIRYFGTEHGSELELAPTALSIVSGCKEPLKITLDDHVGITLTSHRKLILNAKEEISLYTPKRVVIQAQSQILAKKASAPSGFSLESEYHFLGTAVHVEGRDRTTFPAFDDEPKQGTPPPPEPPFDWGKLALCVLGAVAIVGAVALTVATFGAGAVIGAAAVGAALGAIGGVVMTASNDLINGEASSPSAYIKSAAQGAVIGAVCGAIFGPVAGVGGGAVVPLTGGQTTVGLGSAMFMGGTSGYIDYSLRELWDGRTPDGGKALESFAVGAALGGAFSVGTSWLAKGAERVRGALKRGASSKVEGTAKGKESRLEELRAKYGRLSPTELHQRINLRGAVHDELHRVRKSGLTKKELGPAIAGVLDKKTGKYYFDINDPEGKVPLTQHKLISERIRGMPPDIEKGYIKSLGAGSHAEVKALNRALLDRPDANLEDFMIYVISARKINKKMPIGTPMPRCPHCEYITQGANFIPEVLKHRHGR</sequence>